<sequence length="255" mass="27533">MDFMQVPLRALLERFGLAYDVEVVKRMFFPGSDPAGEVKVSISYPANVSTLQAISITEASTIISRVFIRVTAFGVSATEQLANRYGDSMKTAVKENFSNGEHDIPIDVDCIVEATPASLKKKIHRGKKSKEKTAVSALIMLETATGGLLSVDRTVGPSEIGSQYLAEQMLSKLVGYLQSGACVDEHLADNAVVFMALARGTSRLRVPCKDQLSSQHLETALEIAARVSGATYRLYDEGTSVILEVDGVGVRCLPT</sequence>
<keyword evidence="3" id="KW-1185">Reference proteome</keyword>
<dbReference type="GO" id="GO:0003963">
    <property type="term" value="F:RNA-3'-phosphate cyclase activity"/>
    <property type="evidence" value="ECO:0007669"/>
    <property type="project" value="TreeGrafter"/>
</dbReference>
<dbReference type="OrthoDB" id="413993at2759"/>
<dbReference type="Pfam" id="PF01137">
    <property type="entry name" value="RTC"/>
    <property type="match status" value="1"/>
</dbReference>
<dbReference type="InterPro" id="IPR000228">
    <property type="entry name" value="RNA3'_term_phos_cyc"/>
</dbReference>
<dbReference type="PANTHER" id="PTHR11096:SF0">
    <property type="entry name" value="RNA 3'-TERMINAL PHOSPHATE CYCLASE"/>
    <property type="match status" value="1"/>
</dbReference>
<dbReference type="InterPro" id="IPR023797">
    <property type="entry name" value="RNA3'_phos_cyclase_dom"/>
</dbReference>
<protein>
    <recommendedName>
        <fullName evidence="1">RNA 3'-terminal phosphate cyclase domain-containing protein</fullName>
    </recommendedName>
</protein>
<dbReference type="EMBL" id="JAGDFL010001777">
    <property type="protein sequence ID" value="KAG7375265.1"/>
    <property type="molecule type" value="Genomic_DNA"/>
</dbReference>
<dbReference type="PANTHER" id="PTHR11096">
    <property type="entry name" value="RNA 3' TERMINAL PHOSPHATE CYCLASE"/>
    <property type="match status" value="1"/>
</dbReference>
<organism evidence="2 3">
    <name type="scientific">Phytophthora boehmeriae</name>
    <dbReference type="NCBI Taxonomy" id="109152"/>
    <lineage>
        <taxon>Eukaryota</taxon>
        <taxon>Sar</taxon>
        <taxon>Stramenopiles</taxon>
        <taxon>Oomycota</taxon>
        <taxon>Peronosporomycetes</taxon>
        <taxon>Peronosporales</taxon>
        <taxon>Peronosporaceae</taxon>
        <taxon>Phytophthora</taxon>
    </lineage>
</organism>
<evidence type="ECO:0000313" key="2">
    <source>
        <dbReference type="EMBL" id="KAG7375265.1"/>
    </source>
</evidence>
<dbReference type="AlphaFoldDB" id="A0A8T1V2G1"/>
<reference evidence="2" key="1">
    <citation type="submission" date="2021-02" db="EMBL/GenBank/DDBJ databases">
        <authorList>
            <person name="Palmer J.M."/>
        </authorList>
    </citation>
    <scope>NUCLEOTIDE SEQUENCE</scope>
    <source>
        <strain evidence="2">SCRP23</strain>
    </source>
</reference>
<dbReference type="Proteomes" id="UP000693981">
    <property type="component" value="Unassembled WGS sequence"/>
</dbReference>
<evidence type="ECO:0000259" key="1">
    <source>
        <dbReference type="Pfam" id="PF01137"/>
    </source>
</evidence>
<proteinExistence type="predicted"/>
<accession>A0A8T1V2G1</accession>
<evidence type="ECO:0000313" key="3">
    <source>
        <dbReference type="Proteomes" id="UP000693981"/>
    </source>
</evidence>
<dbReference type="GO" id="GO:0006396">
    <property type="term" value="P:RNA processing"/>
    <property type="evidence" value="ECO:0007669"/>
    <property type="project" value="InterPro"/>
</dbReference>
<feature type="domain" description="RNA 3'-terminal phosphate cyclase" evidence="1">
    <location>
        <begin position="1"/>
        <end position="233"/>
    </location>
</feature>
<gene>
    <name evidence="2" type="ORF">PHYBOEH_002914</name>
</gene>
<comment type="caution">
    <text evidence="2">The sequence shown here is derived from an EMBL/GenBank/DDBJ whole genome shotgun (WGS) entry which is preliminary data.</text>
</comment>
<name>A0A8T1V2G1_9STRA</name>
<dbReference type="GO" id="GO:0005634">
    <property type="term" value="C:nucleus"/>
    <property type="evidence" value="ECO:0007669"/>
    <property type="project" value="TreeGrafter"/>
</dbReference>